<dbReference type="PANTHER" id="PTHR30175:SF3">
    <property type="entry name" value="PTS SYSTEM N-ACETYLMURAMIC ACID-SPECIFIC EIIBC COMPONENT"/>
    <property type="match status" value="1"/>
</dbReference>
<dbReference type="Gene3D" id="3.30.1360.60">
    <property type="entry name" value="Glucose permease domain IIB"/>
    <property type="match status" value="1"/>
</dbReference>
<keyword evidence="10 12" id="KW-0472">Membrane</keyword>
<keyword evidence="5" id="KW-0808">Transferase</keyword>
<dbReference type="InterPro" id="IPR036878">
    <property type="entry name" value="Glu_permease_IIB"/>
</dbReference>
<dbReference type="RefSeq" id="WP_379980248.1">
    <property type="nucleotide sequence ID" value="NZ_JBHUMO010000028.1"/>
</dbReference>
<name>A0ABW5TI85_9ENTE</name>
<feature type="transmembrane region" description="Helical" evidence="12">
    <location>
        <begin position="234"/>
        <end position="252"/>
    </location>
</feature>
<protein>
    <submittedName>
        <fullName evidence="16">Glucose PTS transporter subunit IIA</fullName>
    </submittedName>
</protein>
<reference evidence="17" key="1">
    <citation type="journal article" date="2019" name="Int. J. Syst. Evol. Microbiol.">
        <title>The Global Catalogue of Microorganisms (GCM) 10K type strain sequencing project: providing services to taxonomists for standard genome sequencing and annotation.</title>
        <authorList>
            <consortium name="The Broad Institute Genomics Platform"/>
            <consortium name="The Broad Institute Genome Sequencing Center for Infectious Disease"/>
            <person name="Wu L."/>
            <person name="Ma J."/>
        </authorList>
    </citation>
    <scope>NUCLEOTIDE SEQUENCE [LARGE SCALE GENOMIC DNA]</scope>
    <source>
        <strain evidence="17">TISTR 932</strain>
    </source>
</reference>
<keyword evidence="6" id="KW-0598">Phosphotransferase system</keyword>
<evidence type="ECO:0000313" key="17">
    <source>
        <dbReference type="Proteomes" id="UP001597427"/>
    </source>
</evidence>
<feature type="domain" description="PTS EIIC type-1" evidence="15">
    <location>
        <begin position="128"/>
        <end position="484"/>
    </location>
</feature>
<dbReference type="SUPFAM" id="SSF51261">
    <property type="entry name" value="Duplicated hybrid motif"/>
    <property type="match status" value="1"/>
</dbReference>
<dbReference type="Proteomes" id="UP001597427">
    <property type="component" value="Unassembled WGS sequence"/>
</dbReference>
<evidence type="ECO:0000256" key="4">
    <source>
        <dbReference type="ARBA" id="ARBA00022597"/>
    </source>
</evidence>
<dbReference type="InterPro" id="IPR001127">
    <property type="entry name" value="PTS_EIIA_1_perm"/>
</dbReference>
<dbReference type="Pfam" id="PF00358">
    <property type="entry name" value="PTS_EIIA_1"/>
    <property type="match status" value="1"/>
</dbReference>
<feature type="transmembrane region" description="Helical" evidence="12">
    <location>
        <begin position="133"/>
        <end position="155"/>
    </location>
</feature>
<keyword evidence="2" id="KW-0813">Transport</keyword>
<feature type="transmembrane region" description="Helical" evidence="12">
    <location>
        <begin position="415"/>
        <end position="441"/>
    </location>
</feature>
<dbReference type="Gene3D" id="2.70.70.10">
    <property type="entry name" value="Glucose Permease (Domain IIA)"/>
    <property type="match status" value="1"/>
</dbReference>
<evidence type="ECO:0000256" key="1">
    <source>
        <dbReference type="ARBA" id="ARBA00004651"/>
    </source>
</evidence>
<feature type="transmembrane region" description="Helical" evidence="12">
    <location>
        <begin position="264"/>
        <end position="290"/>
    </location>
</feature>
<keyword evidence="3" id="KW-1003">Cell membrane</keyword>
<dbReference type="Pfam" id="PF02378">
    <property type="entry name" value="PTS_EIIC"/>
    <property type="match status" value="1"/>
</dbReference>
<sequence>MAENTAYKKMAAEIYAGAGGMDNVESVVHCMTRVRMSVRDDTKVNEEKLKGIPGVLGVVDDEQLQVIVGPGKVNKVAQEMVAMAGVKLGETIPTHNHSGKEKVEEFAAQNKAAQKAKQKSTPMKRFLKDISNIFVPMIPAFVGSGLIAGVVAVLTNMVTAGYLSGDTWNQLIMVLSIIKNGMFSYLAIYTGVNAAQVFGATPTVGGIIGAVILLTGMNPEQPIKNLFTGEALAANQGGILGVILAVWLLAQVEKRLHKVVPDSIDIIVTPTISILLIGLAEIYLIMPLAGFISDNMVGGINWILNVGGAFSGFVLGALFLPMVMLGLHQILTPIHVQMITETGSTLLLPILAMAGGGQVGAAIALWVRLRKDKELSEMIKGALPVGILGIGEPLIYGVTLPLGKPFITACIGGGIGGAVIGLIGGVGAIAIGPSGIPLIFLIANHKWWGYVLGLLAAYLGGFIFTYFFGIPKDRLAAVQETNQNEKQVASNIPAESKASVQEKLYAVATGEVKPLTASVDKVFSQKMMGDGYFVVSDTGDIYAPVYGTVSSIFPTKHAIGFVTEHGSEVLLHMGVDTVQLKGAPFTIRVHEGDKVTPGTLVATVDLEALKVAHKANEMLVVVTNMEKVKQLSPVSAKHVSPKEEILTVTI</sequence>
<dbReference type="PROSITE" id="PS01035">
    <property type="entry name" value="PTS_EIIB_TYPE_1_CYS"/>
    <property type="match status" value="1"/>
</dbReference>
<comment type="caution">
    <text evidence="16">The sequence shown here is derived from an EMBL/GenBank/DDBJ whole genome shotgun (WGS) entry which is preliminary data.</text>
</comment>
<feature type="transmembrane region" description="Helical" evidence="12">
    <location>
        <begin position="447"/>
        <end position="468"/>
    </location>
</feature>
<proteinExistence type="predicted"/>
<evidence type="ECO:0000256" key="3">
    <source>
        <dbReference type="ARBA" id="ARBA00022475"/>
    </source>
</evidence>
<dbReference type="InterPro" id="IPR003352">
    <property type="entry name" value="PTS_EIIC"/>
</dbReference>
<dbReference type="SUPFAM" id="SSF55604">
    <property type="entry name" value="Glucose permease domain IIB"/>
    <property type="match status" value="1"/>
</dbReference>
<gene>
    <name evidence="16" type="ORF">ACFSR0_04265</name>
</gene>
<feature type="transmembrane region" description="Helical" evidence="12">
    <location>
        <begin position="381"/>
        <end position="403"/>
    </location>
</feature>
<dbReference type="InterPro" id="IPR050558">
    <property type="entry name" value="PTS_Sugar-Specific_Components"/>
</dbReference>
<feature type="transmembrane region" description="Helical" evidence="12">
    <location>
        <begin position="167"/>
        <end position="188"/>
    </location>
</feature>
<evidence type="ECO:0000259" key="14">
    <source>
        <dbReference type="PROSITE" id="PS51098"/>
    </source>
</evidence>
<feature type="domain" description="PTS EIIA type-1" evidence="13">
    <location>
        <begin position="520"/>
        <end position="624"/>
    </location>
</feature>
<dbReference type="InterPro" id="IPR018113">
    <property type="entry name" value="PTrfase_EIIB_Cys"/>
</dbReference>
<evidence type="ECO:0000256" key="9">
    <source>
        <dbReference type="ARBA" id="ARBA00022989"/>
    </source>
</evidence>
<evidence type="ECO:0000259" key="13">
    <source>
        <dbReference type="PROSITE" id="PS51093"/>
    </source>
</evidence>
<dbReference type="Pfam" id="PF00367">
    <property type="entry name" value="PTS_EIIB"/>
    <property type="match status" value="1"/>
</dbReference>
<dbReference type="InterPro" id="IPR001996">
    <property type="entry name" value="PTS_IIB_1"/>
</dbReference>
<accession>A0ABW5TI85</accession>
<feature type="transmembrane region" description="Helical" evidence="12">
    <location>
        <begin position="302"/>
        <end position="325"/>
    </location>
</feature>
<evidence type="ECO:0000259" key="15">
    <source>
        <dbReference type="PROSITE" id="PS51103"/>
    </source>
</evidence>
<keyword evidence="4" id="KW-0762">Sugar transport</keyword>
<dbReference type="InterPro" id="IPR011055">
    <property type="entry name" value="Dup_hybrid_motif"/>
</dbReference>
<dbReference type="PROSITE" id="PS51093">
    <property type="entry name" value="PTS_EIIA_TYPE_1"/>
    <property type="match status" value="1"/>
</dbReference>
<feature type="transmembrane region" description="Helical" evidence="12">
    <location>
        <begin position="195"/>
        <end position="214"/>
    </location>
</feature>
<dbReference type="EMBL" id="JBHUMO010000028">
    <property type="protein sequence ID" value="MFD2728642.1"/>
    <property type="molecule type" value="Genomic_DNA"/>
</dbReference>
<dbReference type="CDD" id="cd00212">
    <property type="entry name" value="PTS_IIB_glc"/>
    <property type="match status" value="1"/>
</dbReference>
<keyword evidence="17" id="KW-1185">Reference proteome</keyword>
<keyword evidence="8" id="KW-0418">Kinase</keyword>
<keyword evidence="7 12" id="KW-0812">Transmembrane</keyword>
<evidence type="ECO:0000256" key="11">
    <source>
        <dbReference type="PROSITE-ProRule" id="PRU00421"/>
    </source>
</evidence>
<dbReference type="PANTHER" id="PTHR30175">
    <property type="entry name" value="PHOSPHOTRANSFERASE SYSTEM TRANSPORT PROTEIN"/>
    <property type="match status" value="1"/>
</dbReference>
<feature type="transmembrane region" description="Helical" evidence="12">
    <location>
        <begin position="346"/>
        <end position="369"/>
    </location>
</feature>
<dbReference type="NCBIfam" id="TIGR00830">
    <property type="entry name" value="PTBA"/>
    <property type="match status" value="1"/>
</dbReference>
<dbReference type="PROSITE" id="PS51103">
    <property type="entry name" value="PTS_EIIC_TYPE_1"/>
    <property type="match status" value="1"/>
</dbReference>
<dbReference type="PROSITE" id="PS00371">
    <property type="entry name" value="PTS_EIIA_TYPE_1_HIS"/>
    <property type="match status" value="1"/>
</dbReference>
<evidence type="ECO:0000256" key="12">
    <source>
        <dbReference type="SAM" id="Phobius"/>
    </source>
</evidence>
<feature type="domain" description="PTS EIIB type-1" evidence="14">
    <location>
        <begin position="8"/>
        <end position="90"/>
    </location>
</feature>
<evidence type="ECO:0000256" key="8">
    <source>
        <dbReference type="ARBA" id="ARBA00022777"/>
    </source>
</evidence>
<evidence type="ECO:0000256" key="6">
    <source>
        <dbReference type="ARBA" id="ARBA00022683"/>
    </source>
</evidence>
<keyword evidence="9 12" id="KW-1133">Transmembrane helix</keyword>
<comment type="subcellular location">
    <subcellularLocation>
        <location evidence="1">Cell membrane</location>
        <topology evidence="1">Multi-pass membrane protein</topology>
    </subcellularLocation>
</comment>
<evidence type="ECO:0000256" key="10">
    <source>
        <dbReference type="ARBA" id="ARBA00023136"/>
    </source>
</evidence>
<feature type="active site" description="Phosphocysteine intermediate; for EIIB activity" evidence="11">
    <location>
        <position position="30"/>
    </location>
</feature>
<evidence type="ECO:0000313" key="16">
    <source>
        <dbReference type="EMBL" id="MFD2728642.1"/>
    </source>
</evidence>
<evidence type="ECO:0000256" key="7">
    <source>
        <dbReference type="ARBA" id="ARBA00022692"/>
    </source>
</evidence>
<evidence type="ECO:0000256" key="5">
    <source>
        <dbReference type="ARBA" id="ARBA00022679"/>
    </source>
</evidence>
<organism evidence="16 17">
    <name type="scientific">Enterococcus camelliae</name>
    <dbReference type="NCBI Taxonomy" id="453959"/>
    <lineage>
        <taxon>Bacteria</taxon>
        <taxon>Bacillati</taxon>
        <taxon>Bacillota</taxon>
        <taxon>Bacilli</taxon>
        <taxon>Lactobacillales</taxon>
        <taxon>Enterococcaceae</taxon>
        <taxon>Enterococcus</taxon>
    </lineage>
</organism>
<dbReference type="InterPro" id="IPR013013">
    <property type="entry name" value="PTS_EIIC_1"/>
</dbReference>
<dbReference type="PROSITE" id="PS51098">
    <property type="entry name" value="PTS_EIIB_TYPE_1"/>
    <property type="match status" value="1"/>
</dbReference>
<evidence type="ECO:0000256" key="2">
    <source>
        <dbReference type="ARBA" id="ARBA00022448"/>
    </source>
</evidence>